<gene>
    <name evidence="5" type="ORF">KZJ38_10935</name>
</gene>
<evidence type="ECO:0000313" key="6">
    <source>
        <dbReference type="Proteomes" id="UP000826462"/>
    </source>
</evidence>
<keyword evidence="3" id="KW-0732">Signal</keyword>
<dbReference type="Pfam" id="PF13407">
    <property type="entry name" value="Peripla_BP_4"/>
    <property type="match status" value="1"/>
</dbReference>
<name>A0ABX8UIU0_9BURK</name>
<reference evidence="5 6" key="1">
    <citation type="submission" date="2021-07" db="EMBL/GenBank/DDBJ databases">
        <title>Paraburkholderia edwinii protects Aspergillus sp. from phenazines by acting as a toxin sponge.</title>
        <authorList>
            <person name="Dahlstrom K.M."/>
            <person name="Newman D.K."/>
        </authorList>
    </citation>
    <scope>NUCLEOTIDE SEQUENCE [LARGE SCALE GENOMIC DNA]</scope>
    <source>
        <strain evidence="5 6">Pe01</strain>
    </source>
</reference>
<dbReference type="SUPFAM" id="SSF53822">
    <property type="entry name" value="Periplasmic binding protein-like I"/>
    <property type="match status" value="1"/>
</dbReference>
<evidence type="ECO:0000256" key="3">
    <source>
        <dbReference type="ARBA" id="ARBA00022729"/>
    </source>
</evidence>
<feature type="domain" description="Periplasmic binding protein" evidence="4">
    <location>
        <begin position="65"/>
        <end position="316"/>
    </location>
</feature>
<dbReference type="Proteomes" id="UP000826462">
    <property type="component" value="Chromosome 1"/>
</dbReference>
<dbReference type="EMBL" id="CP080095">
    <property type="protein sequence ID" value="QYD66940.1"/>
    <property type="molecule type" value="Genomic_DNA"/>
</dbReference>
<evidence type="ECO:0000259" key="4">
    <source>
        <dbReference type="Pfam" id="PF13407"/>
    </source>
</evidence>
<organism evidence="5 6">
    <name type="scientific">Paraburkholderia edwinii</name>
    <dbReference type="NCBI Taxonomy" id="2861782"/>
    <lineage>
        <taxon>Bacteria</taxon>
        <taxon>Pseudomonadati</taxon>
        <taxon>Pseudomonadota</taxon>
        <taxon>Betaproteobacteria</taxon>
        <taxon>Burkholderiales</taxon>
        <taxon>Burkholderiaceae</taxon>
        <taxon>Paraburkholderia</taxon>
    </lineage>
</organism>
<proteinExistence type="inferred from homology"/>
<comment type="subcellular location">
    <subcellularLocation>
        <location evidence="1">Cell envelope</location>
    </subcellularLocation>
</comment>
<sequence>MSSGRVLHRWLRVAGFLIGAPVLSGMSGMVGVLGMAGMVGMVGMAGMVGAISTTGIARAADYGAVLAGAQSEFWKAMEEGIHQAAEERRVKVIVRSPVDDDPQTTAQNLQLKIVQWMIDSGVKSIILAPIPVKDVKTPVQLPVPVVFVDRPSKDFRALSTVSTDNYAAGRVAARTLERVLPRGAKVAVLRLAPDVVSTSAREQGFIDAAKALGYEIVVDAYIGHGIHEPELAAVDAIKSYGRPLDAIFAPTDFTTLAAVRALEQLAPKQRPKIVGFDYRPAFRQYLQTGVLYAVIAQDAYQMGYIAMQTLLKAEAGEVVPLQISIDVLALTAANITDPAIGIKLRQYQ</sequence>
<comment type="similarity">
    <text evidence="2">Belongs to the bacterial solute-binding protein 2 family.</text>
</comment>
<accession>A0ABX8UIU0</accession>
<evidence type="ECO:0000256" key="2">
    <source>
        <dbReference type="ARBA" id="ARBA00007639"/>
    </source>
</evidence>
<dbReference type="InterPro" id="IPR025997">
    <property type="entry name" value="SBP_2_dom"/>
</dbReference>
<keyword evidence="6" id="KW-1185">Reference proteome</keyword>
<dbReference type="InterPro" id="IPR028082">
    <property type="entry name" value="Peripla_BP_I"/>
</dbReference>
<dbReference type="PANTHER" id="PTHR46847:SF1">
    <property type="entry name" value="D-ALLOSE-BINDING PERIPLASMIC PROTEIN-RELATED"/>
    <property type="match status" value="1"/>
</dbReference>
<dbReference type="Gene3D" id="3.40.50.2300">
    <property type="match status" value="2"/>
</dbReference>
<protein>
    <submittedName>
        <fullName evidence="5">Substrate-binding domain-containing protein</fullName>
    </submittedName>
</protein>
<evidence type="ECO:0000313" key="5">
    <source>
        <dbReference type="EMBL" id="QYD66940.1"/>
    </source>
</evidence>
<dbReference type="RefSeq" id="WP_219795934.1">
    <property type="nucleotide sequence ID" value="NZ_CP080095.1"/>
</dbReference>
<evidence type="ECO:0000256" key="1">
    <source>
        <dbReference type="ARBA" id="ARBA00004196"/>
    </source>
</evidence>
<dbReference type="PANTHER" id="PTHR46847">
    <property type="entry name" value="D-ALLOSE-BINDING PERIPLASMIC PROTEIN-RELATED"/>
    <property type="match status" value="1"/>
</dbReference>